<evidence type="ECO:0000313" key="3">
    <source>
        <dbReference type="Proteomes" id="UP000187550"/>
    </source>
</evidence>
<reference evidence="3" key="1">
    <citation type="submission" date="2017-01" db="EMBL/GenBank/DDBJ databases">
        <authorList>
            <person name="Varghese N."/>
            <person name="Submissions S."/>
        </authorList>
    </citation>
    <scope>NUCLEOTIDE SEQUENCE [LARGE SCALE GENOMIC DNA]</scope>
    <source>
        <strain evidence="3">MNA4</strain>
    </source>
</reference>
<evidence type="ECO:0000313" key="2">
    <source>
        <dbReference type="EMBL" id="SIT87225.1"/>
    </source>
</evidence>
<dbReference type="InterPro" id="IPR010982">
    <property type="entry name" value="Lambda_DNA-bd_dom_sf"/>
</dbReference>
<evidence type="ECO:0000259" key="1">
    <source>
        <dbReference type="PROSITE" id="PS50943"/>
    </source>
</evidence>
<dbReference type="OrthoDB" id="1150409at2"/>
<organism evidence="2 3">
    <name type="scientific">Edaphobacillus lindanitolerans</name>
    <dbReference type="NCBI Taxonomy" id="550447"/>
    <lineage>
        <taxon>Bacteria</taxon>
        <taxon>Bacillati</taxon>
        <taxon>Bacillota</taxon>
        <taxon>Bacilli</taxon>
        <taxon>Bacillales</taxon>
        <taxon>Bacillaceae</taxon>
        <taxon>Edaphobacillus</taxon>
    </lineage>
</organism>
<dbReference type="PANTHER" id="PTHR37038">
    <property type="entry name" value="TRANSCRIPTIONAL REGULATOR-RELATED"/>
    <property type="match status" value="1"/>
</dbReference>
<feature type="domain" description="HTH cro/C1-type" evidence="1">
    <location>
        <begin position="10"/>
        <end position="63"/>
    </location>
</feature>
<proteinExistence type="predicted"/>
<dbReference type="Pfam" id="PF01381">
    <property type="entry name" value="HTH_3"/>
    <property type="match status" value="1"/>
</dbReference>
<dbReference type="STRING" id="550447.SAMN05428946_2030"/>
<dbReference type="SUPFAM" id="SSF47413">
    <property type="entry name" value="lambda repressor-like DNA-binding domains"/>
    <property type="match status" value="1"/>
</dbReference>
<dbReference type="PANTHER" id="PTHR37038:SF14">
    <property type="entry name" value="TRANSCRIPTIONAL ACTIVATOR"/>
    <property type="match status" value="1"/>
</dbReference>
<gene>
    <name evidence="2" type="ORF">SAMN05428946_2030</name>
</gene>
<sequence>MNHVRLGAEIRKWRKLRKMTQKELAESICNQSEISRLEKGDSYPSIDTLHAISLKLRLPLSYFFEVLIHDDFEKKEKILEEVKFYSSKKDYEGLYNYVRSLLDKDNLLHPELRTYLQSHYYVSLYYLKRLEYRHCVTELYSLTDTKVNGMDVLLSSRIKNAIAIILAENKKYDESMLIFQEILQENVSSEEHEHMRITVMYNVGKLKFLQRKYQESLSITEEAILLSIKLSDMSILGQLHYQKAQILEELKQPAAAIRESYEKARFFFDLLGLDYYKKILETKKSQYLTSTGQ</sequence>
<dbReference type="InterPro" id="IPR053163">
    <property type="entry name" value="HTH-type_regulator_Rgg"/>
</dbReference>
<name>A0A1U7PRE3_9BACI</name>
<dbReference type="InterPro" id="IPR011990">
    <property type="entry name" value="TPR-like_helical_dom_sf"/>
</dbReference>
<dbReference type="RefSeq" id="WP_076758665.1">
    <property type="nucleotide sequence ID" value="NZ_FTPL01000003.1"/>
</dbReference>
<dbReference type="GO" id="GO:0003677">
    <property type="term" value="F:DNA binding"/>
    <property type="evidence" value="ECO:0007669"/>
    <property type="project" value="InterPro"/>
</dbReference>
<protein>
    <submittedName>
        <fullName evidence="2">Helix-turn-helix</fullName>
    </submittedName>
</protein>
<dbReference type="Proteomes" id="UP000187550">
    <property type="component" value="Unassembled WGS sequence"/>
</dbReference>
<dbReference type="SMART" id="SM00530">
    <property type="entry name" value="HTH_XRE"/>
    <property type="match status" value="1"/>
</dbReference>
<dbReference type="CDD" id="cd00093">
    <property type="entry name" value="HTH_XRE"/>
    <property type="match status" value="1"/>
</dbReference>
<dbReference type="Pfam" id="PF18768">
    <property type="entry name" value="RNPP_C"/>
    <property type="match status" value="1"/>
</dbReference>
<dbReference type="EMBL" id="FTPL01000003">
    <property type="protein sequence ID" value="SIT87225.1"/>
    <property type="molecule type" value="Genomic_DNA"/>
</dbReference>
<dbReference type="InterPro" id="IPR001387">
    <property type="entry name" value="Cro/C1-type_HTH"/>
</dbReference>
<dbReference type="InterPro" id="IPR041315">
    <property type="entry name" value="PlcR_TPR"/>
</dbReference>
<dbReference type="Gene3D" id="1.25.40.10">
    <property type="entry name" value="Tetratricopeptide repeat domain"/>
    <property type="match status" value="1"/>
</dbReference>
<dbReference type="SUPFAM" id="SSF48452">
    <property type="entry name" value="TPR-like"/>
    <property type="match status" value="1"/>
</dbReference>
<keyword evidence="3" id="KW-1185">Reference proteome</keyword>
<accession>A0A1U7PRE3</accession>
<dbReference type="PROSITE" id="PS50943">
    <property type="entry name" value="HTH_CROC1"/>
    <property type="match status" value="1"/>
</dbReference>
<dbReference type="AlphaFoldDB" id="A0A1U7PRE3"/>